<evidence type="ECO:0000313" key="1">
    <source>
        <dbReference type="EMBL" id="DAD96450.1"/>
    </source>
</evidence>
<accession>A0A8S5NQ96</accession>
<sequence length="107" mass="12301">MRGLTVKSLPGVNFREGQVSPVDLLAIATQVDLDDFKKNKTLIAFALEHLECEVDGKWFPVKQSGREVYMPFNLERNYRALNELVQWYLENVVFEVFTDSAESTNET</sequence>
<reference evidence="1" key="1">
    <citation type="journal article" date="2021" name="Proc. Natl. Acad. Sci. U.S.A.">
        <title>A Catalog of Tens of Thousands of Viruses from Human Metagenomes Reveals Hidden Associations with Chronic Diseases.</title>
        <authorList>
            <person name="Tisza M.J."/>
            <person name="Buck C.B."/>
        </authorList>
    </citation>
    <scope>NUCLEOTIDE SEQUENCE</scope>
    <source>
        <strain evidence="1">Ctj3P51</strain>
    </source>
</reference>
<dbReference type="EMBL" id="BK015217">
    <property type="protein sequence ID" value="DAD96450.1"/>
    <property type="molecule type" value="Genomic_DNA"/>
</dbReference>
<proteinExistence type="predicted"/>
<protein>
    <submittedName>
        <fullName evidence="1">D-glucuronyl C5-epimerase</fullName>
    </submittedName>
</protein>
<organism evidence="1">
    <name type="scientific">Myoviridae sp. ctj3P51</name>
    <dbReference type="NCBI Taxonomy" id="2826687"/>
    <lineage>
        <taxon>Viruses</taxon>
        <taxon>Duplodnaviria</taxon>
        <taxon>Heunggongvirae</taxon>
        <taxon>Uroviricota</taxon>
        <taxon>Caudoviricetes</taxon>
    </lineage>
</organism>
<name>A0A8S5NQ96_9CAUD</name>